<dbReference type="InParanoid" id="A0A0P0W7X8"/>
<dbReference type="Proteomes" id="UP000059680">
    <property type="component" value="Chromosome 4"/>
</dbReference>
<name>A0A0P0W7X8_ORYSJ</name>
<protein>
    <submittedName>
        <fullName evidence="1">Os04g0200000 protein</fullName>
    </submittedName>
</protein>
<dbReference type="PaxDb" id="39947-A0A0P0W7X8"/>
<feature type="non-terminal residue" evidence="1">
    <location>
        <position position="1"/>
    </location>
</feature>
<proteinExistence type="predicted"/>
<dbReference type="Gramene" id="Os04t0200000-01">
    <property type="protein sequence ID" value="Os04t0200000-01"/>
    <property type="gene ID" value="Os04g0200000"/>
</dbReference>
<keyword evidence="2" id="KW-1185">Reference proteome</keyword>
<evidence type="ECO:0000313" key="1">
    <source>
        <dbReference type="EMBL" id="BAS88063.1"/>
    </source>
</evidence>
<gene>
    <name evidence="1" type="ordered locus">Os04g0200000</name>
    <name evidence="1" type="ORF">OSNPB_040200000</name>
</gene>
<sequence length="105" mass="11500">EVCFVSLLLQYHLQPPGRAEPAVPCTVAVDFPSKSGLLSRVISKLVEGKYSSYPPLSLSPKIRFYPFEFDANLDSFSSLSLHQTLGFPGAIPCVPSPISLFHGYK</sequence>
<dbReference type="EMBL" id="AP014960">
    <property type="protein sequence ID" value="BAS88063.1"/>
    <property type="molecule type" value="Genomic_DNA"/>
</dbReference>
<organism evidence="1 2">
    <name type="scientific">Oryza sativa subsp. japonica</name>
    <name type="common">Rice</name>
    <dbReference type="NCBI Taxonomy" id="39947"/>
    <lineage>
        <taxon>Eukaryota</taxon>
        <taxon>Viridiplantae</taxon>
        <taxon>Streptophyta</taxon>
        <taxon>Embryophyta</taxon>
        <taxon>Tracheophyta</taxon>
        <taxon>Spermatophyta</taxon>
        <taxon>Magnoliopsida</taxon>
        <taxon>Liliopsida</taxon>
        <taxon>Poales</taxon>
        <taxon>Poaceae</taxon>
        <taxon>BOP clade</taxon>
        <taxon>Oryzoideae</taxon>
        <taxon>Oryzeae</taxon>
        <taxon>Oryzinae</taxon>
        <taxon>Oryza</taxon>
        <taxon>Oryza sativa</taxon>
    </lineage>
</organism>
<dbReference type="AlphaFoldDB" id="A0A0P0W7X8"/>
<reference evidence="1 2" key="3">
    <citation type="journal article" date="2013" name="Rice">
        <title>Improvement of the Oryza sativa Nipponbare reference genome using next generation sequence and optical map data.</title>
        <authorList>
            <person name="Kawahara Y."/>
            <person name="de la Bastide M."/>
            <person name="Hamilton J.P."/>
            <person name="Kanamori H."/>
            <person name="McCombie W.R."/>
            <person name="Ouyang S."/>
            <person name="Schwartz D.C."/>
            <person name="Tanaka T."/>
            <person name="Wu J."/>
            <person name="Zhou S."/>
            <person name="Childs K.L."/>
            <person name="Davidson R.M."/>
            <person name="Lin H."/>
            <person name="Quesada-Ocampo L."/>
            <person name="Vaillancourt B."/>
            <person name="Sakai H."/>
            <person name="Lee S.S."/>
            <person name="Kim J."/>
            <person name="Numa H."/>
            <person name="Itoh T."/>
            <person name="Buell C.R."/>
            <person name="Matsumoto T."/>
        </authorList>
    </citation>
    <scope>NUCLEOTIDE SEQUENCE [LARGE SCALE GENOMIC DNA]</scope>
    <source>
        <strain evidence="2">cv. Nipponbare</strain>
    </source>
</reference>
<reference evidence="1 2" key="2">
    <citation type="journal article" date="2013" name="Plant Cell Physiol.">
        <title>Rice Annotation Project Database (RAP-DB): an integrative and interactive database for rice genomics.</title>
        <authorList>
            <person name="Sakai H."/>
            <person name="Lee S.S."/>
            <person name="Tanaka T."/>
            <person name="Numa H."/>
            <person name="Kim J."/>
            <person name="Kawahara Y."/>
            <person name="Wakimoto H."/>
            <person name="Yang C.C."/>
            <person name="Iwamoto M."/>
            <person name="Abe T."/>
            <person name="Yamada Y."/>
            <person name="Muto A."/>
            <person name="Inokuchi H."/>
            <person name="Ikemura T."/>
            <person name="Matsumoto T."/>
            <person name="Sasaki T."/>
            <person name="Itoh T."/>
        </authorList>
    </citation>
    <scope>NUCLEOTIDE SEQUENCE [LARGE SCALE GENOMIC DNA]</scope>
    <source>
        <strain evidence="2">cv. Nipponbare</strain>
    </source>
</reference>
<accession>A0A0P0W7X8</accession>
<evidence type="ECO:0000313" key="2">
    <source>
        <dbReference type="Proteomes" id="UP000059680"/>
    </source>
</evidence>
<reference evidence="2" key="1">
    <citation type="journal article" date="2005" name="Nature">
        <title>The map-based sequence of the rice genome.</title>
        <authorList>
            <consortium name="International rice genome sequencing project (IRGSP)"/>
            <person name="Matsumoto T."/>
            <person name="Wu J."/>
            <person name="Kanamori H."/>
            <person name="Katayose Y."/>
            <person name="Fujisawa M."/>
            <person name="Namiki N."/>
            <person name="Mizuno H."/>
            <person name="Yamamoto K."/>
            <person name="Antonio B.A."/>
            <person name="Baba T."/>
            <person name="Sakata K."/>
            <person name="Nagamura Y."/>
            <person name="Aoki H."/>
            <person name="Arikawa K."/>
            <person name="Arita K."/>
            <person name="Bito T."/>
            <person name="Chiden Y."/>
            <person name="Fujitsuka N."/>
            <person name="Fukunaka R."/>
            <person name="Hamada M."/>
            <person name="Harada C."/>
            <person name="Hayashi A."/>
            <person name="Hijishita S."/>
            <person name="Honda M."/>
            <person name="Hosokawa S."/>
            <person name="Ichikawa Y."/>
            <person name="Idonuma A."/>
            <person name="Iijima M."/>
            <person name="Ikeda M."/>
            <person name="Ikeno M."/>
            <person name="Ito K."/>
            <person name="Ito S."/>
            <person name="Ito T."/>
            <person name="Ito Y."/>
            <person name="Ito Y."/>
            <person name="Iwabuchi A."/>
            <person name="Kamiya K."/>
            <person name="Karasawa W."/>
            <person name="Kurita K."/>
            <person name="Katagiri S."/>
            <person name="Kikuta A."/>
            <person name="Kobayashi H."/>
            <person name="Kobayashi N."/>
            <person name="Machita K."/>
            <person name="Maehara T."/>
            <person name="Masukawa M."/>
            <person name="Mizubayashi T."/>
            <person name="Mukai Y."/>
            <person name="Nagasaki H."/>
            <person name="Nagata Y."/>
            <person name="Naito S."/>
            <person name="Nakashima M."/>
            <person name="Nakama Y."/>
            <person name="Nakamichi Y."/>
            <person name="Nakamura M."/>
            <person name="Meguro A."/>
            <person name="Negishi M."/>
            <person name="Ohta I."/>
            <person name="Ohta T."/>
            <person name="Okamoto M."/>
            <person name="Ono N."/>
            <person name="Saji S."/>
            <person name="Sakaguchi M."/>
            <person name="Sakai K."/>
            <person name="Shibata M."/>
            <person name="Shimokawa T."/>
            <person name="Song J."/>
            <person name="Takazaki Y."/>
            <person name="Terasawa K."/>
            <person name="Tsugane M."/>
            <person name="Tsuji K."/>
            <person name="Ueda S."/>
            <person name="Waki K."/>
            <person name="Yamagata H."/>
            <person name="Yamamoto M."/>
            <person name="Yamamoto S."/>
            <person name="Yamane H."/>
            <person name="Yoshiki S."/>
            <person name="Yoshihara R."/>
            <person name="Yukawa K."/>
            <person name="Zhong H."/>
            <person name="Yano M."/>
            <person name="Yuan Q."/>
            <person name="Ouyang S."/>
            <person name="Liu J."/>
            <person name="Jones K.M."/>
            <person name="Gansberger K."/>
            <person name="Moffat K."/>
            <person name="Hill J."/>
            <person name="Bera J."/>
            <person name="Fadrosh D."/>
            <person name="Jin S."/>
            <person name="Johri S."/>
            <person name="Kim M."/>
            <person name="Overton L."/>
            <person name="Reardon M."/>
            <person name="Tsitrin T."/>
            <person name="Vuong H."/>
            <person name="Weaver B."/>
            <person name="Ciecko A."/>
            <person name="Tallon L."/>
            <person name="Jackson J."/>
            <person name="Pai G."/>
            <person name="Aken S.V."/>
            <person name="Utterback T."/>
            <person name="Reidmuller S."/>
            <person name="Feldblyum T."/>
            <person name="Hsiao J."/>
            <person name="Zismann V."/>
            <person name="Iobst S."/>
            <person name="de Vazeille A.R."/>
            <person name="Buell C.R."/>
            <person name="Ying K."/>
            <person name="Li Y."/>
            <person name="Lu T."/>
            <person name="Huang Y."/>
            <person name="Zhao Q."/>
            <person name="Feng Q."/>
            <person name="Zhang L."/>
            <person name="Zhu J."/>
            <person name="Weng Q."/>
            <person name="Mu J."/>
            <person name="Lu Y."/>
            <person name="Fan D."/>
            <person name="Liu Y."/>
            <person name="Guan J."/>
            <person name="Zhang Y."/>
            <person name="Yu S."/>
            <person name="Liu X."/>
            <person name="Zhang Y."/>
            <person name="Hong G."/>
            <person name="Han B."/>
            <person name="Choisne N."/>
            <person name="Demange N."/>
            <person name="Orjeda G."/>
            <person name="Samain S."/>
            <person name="Cattolico L."/>
            <person name="Pelletier E."/>
            <person name="Couloux A."/>
            <person name="Segurens B."/>
            <person name="Wincker P."/>
            <person name="D'Hont A."/>
            <person name="Scarpelli C."/>
            <person name="Weissenbach J."/>
            <person name="Salanoubat M."/>
            <person name="Quetier F."/>
            <person name="Yu Y."/>
            <person name="Kim H.R."/>
            <person name="Rambo T."/>
            <person name="Currie J."/>
            <person name="Collura K."/>
            <person name="Luo M."/>
            <person name="Yang T."/>
            <person name="Ammiraju J.S.S."/>
            <person name="Engler F."/>
            <person name="Soderlund C."/>
            <person name="Wing R.A."/>
            <person name="Palmer L.E."/>
            <person name="de la Bastide M."/>
            <person name="Spiegel L."/>
            <person name="Nascimento L."/>
            <person name="Zutavern T."/>
            <person name="O'Shaughnessy A."/>
            <person name="Dike S."/>
            <person name="Dedhia N."/>
            <person name="Preston R."/>
            <person name="Balija V."/>
            <person name="McCombie W.R."/>
            <person name="Chow T."/>
            <person name="Chen H."/>
            <person name="Chung M."/>
            <person name="Chen C."/>
            <person name="Shaw J."/>
            <person name="Wu H."/>
            <person name="Hsiao K."/>
            <person name="Chao Y."/>
            <person name="Chu M."/>
            <person name="Cheng C."/>
            <person name="Hour A."/>
            <person name="Lee P."/>
            <person name="Lin S."/>
            <person name="Lin Y."/>
            <person name="Liou J."/>
            <person name="Liu S."/>
            <person name="Hsing Y."/>
            <person name="Raghuvanshi S."/>
            <person name="Mohanty A."/>
            <person name="Bharti A.K."/>
            <person name="Gaur A."/>
            <person name="Gupta V."/>
            <person name="Kumar D."/>
            <person name="Ravi V."/>
            <person name="Vij S."/>
            <person name="Kapur A."/>
            <person name="Khurana P."/>
            <person name="Khurana P."/>
            <person name="Khurana J.P."/>
            <person name="Tyagi A.K."/>
            <person name="Gaikwad K."/>
            <person name="Singh A."/>
            <person name="Dalal V."/>
            <person name="Srivastava S."/>
            <person name="Dixit A."/>
            <person name="Pal A.K."/>
            <person name="Ghazi I.A."/>
            <person name="Yadav M."/>
            <person name="Pandit A."/>
            <person name="Bhargava A."/>
            <person name="Sureshbabu K."/>
            <person name="Batra K."/>
            <person name="Sharma T.R."/>
            <person name="Mohapatra T."/>
            <person name="Singh N.K."/>
            <person name="Messing J."/>
            <person name="Nelson A.B."/>
            <person name="Fuks G."/>
            <person name="Kavchok S."/>
            <person name="Keizer G."/>
            <person name="Linton E."/>
            <person name="Llaca V."/>
            <person name="Song R."/>
            <person name="Tanyolac B."/>
            <person name="Young S."/>
            <person name="Ho-Il K."/>
            <person name="Hahn J.H."/>
            <person name="Sangsakoo G."/>
            <person name="Vanavichit A."/>
            <person name="de Mattos Luiz.A.T."/>
            <person name="Zimmer P.D."/>
            <person name="Malone G."/>
            <person name="Dellagostin O."/>
            <person name="de Oliveira A.C."/>
            <person name="Bevan M."/>
            <person name="Bancroft I."/>
            <person name="Minx P."/>
            <person name="Cordum H."/>
            <person name="Wilson R."/>
            <person name="Cheng Z."/>
            <person name="Jin W."/>
            <person name="Jiang J."/>
            <person name="Leong S.A."/>
            <person name="Iwama H."/>
            <person name="Gojobori T."/>
            <person name="Itoh T."/>
            <person name="Niimura Y."/>
            <person name="Fujii Y."/>
            <person name="Habara T."/>
            <person name="Sakai H."/>
            <person name="Sato Y."/>
            <person name="Wilson G."/>
            <person name="Kumar K."/>
            <person name="McCouch S."/>
            <person name="Juretic N."/>
            <person name="Hoen D."/>
            <person name="Wright S."/>
            <person name="Bruskiewich R."/>
            <person name="Bureau T."/>
            <person name="Miyao A."/>
            <person name="Hirochika H."/>
            <person name="Nishikawa T."/>
            <person name="Kadowaki K."/>
            <person name="Sugiura M."/>
            <person name="Burr B."/>
            <person name="Sasaki T."/>
        </authorList>
    </citation>
    <scope>NUCLEOTIDE SEQUENCE [LARGE SCALE GENOMIC DNA]</scope>
    <source>
        <strain evidence="2">cv. Nipponbare</strain>
    </source>
</reference>